<reference evidence="1" key="1">
    <citation type="submission" date="2019-08" db="EMBL/GenBank/DDBJ databases">
        <authorList>
            <person name="Kucharzyk K."/>
            <person name="Murdoch R.W."/>
            <person name="Higgins S."/>
            <person name="Loffler F."/>
        </authorList>
    </citation>
    <scope>NUCLEOTIDE SEQUENCE</scope>
</reference>
<evidence type="ECO:0000313" key="1">
    <source>
        <dbReference type="EMBL" id="MPM29458.1"/>
    </source>
</evidence>
<sequence length="55" mass="5823">MTNAHPVNTVGSGIECTNVESCVNTCVVCTIISIGISVKENFVTAGVHVHTWHIV</sequence>
<organism evidence="1">
    <name type="scientific">bioreactor metagenome</name>
    <dbReference type="NCBI Taxonomy" id="1076179"/>
    <lineage>
        <taxon>unclassified sequences</taxon>
        <taxon>metagenomes</taxon>
        <taxon>ecological metagenomes</taxon>
    </lineage>
</organism>
<comment type="caution">
    <text evidence="1">The sequence shown here is derived from an EMBL/GenBank/DDBJ whole genome shotgun (WGS) entry which is preliminary data.</text>
</comment>
<protein>
    <submittedName>
        <fullName evidence="1">Uncharacterized protein</fullName>
    </submittedName>
</protein>
<gene>
    <name evidence="1" type="ORF">SDC9_75998</name>
</gene>
<dbReference type="EMBL" id="VSSQ01005515">
    <property type="protein sequence ID" value="MPM29458.1"/>
    <property type="molecule type" value="Genomic_DNA"/>
</dbReference>
<accession>A0A644YN91</accession>
<dbReference type="AlphaFoldDB" id="A0A644YN91"/>
<name>A0A644YN91_9ZZZZ</name>
<proteinExistence type="predicted"/>